<organism evidence="1 2">
    <name type="scientific">Nonomuraea solani</name>
    <dbReference type="NCBI Taxonomy" id="1144553"/>
    <lineage>
        <taxon>Bacteria</taxon>
        <taxon>Bacillati</taxon>
        <taxon>Actinomycetota</taxon>
        <taxon>Actinomycetes</taxon>
        <taxon>Streptosporangiales</taxon>
        <taxon>Streptosporangiaceae</taxon>
        <taxon>Nonomuraea</taxon>
    </lineage>
</organism>
<gene>
    <name evidence="1" type="ORF">SAMN05444920_11693</name>
</gene>
<dbReference type="Proteomes" id="UP000236732">
    <property type="component" value="Unassembled WGS sequence"/>
</dbReference>
<dbReference type="AlphaFoldDB" id="A0A1H6EU58"/>
<evidence type="ECO:0000313" key="1">
    <source>
        <dbReference type="EMBL" id="SEH00359.1"/>
    </source>
</evidence>
<proteinExistence type="predicted"/>
<reference evidence="1 2" key="1">
    <citation type="submission" date="2016-10" db="EMBL/GenBank/DDBJ databases">
        <authorList>
            <person name="de Groot N.N."/>
        </authorList>
    </citation>
    <scope>NUCLEOTIDE SEQUENCE [LARGE SCALE GENOMIC DNA]</scope>
    <source>
        <strain evidence="1 2">CGMCC 4.7037</strain>
    </source>
</reference>
<dbReference type="RefSeq" id="WP_146103979.1">
    <property type="nucleotide sequence ID" value="NZ_FNVT01000016.1"/>
</dbReference>
<sequence>MTTGPDRCNDCGQDVFGAYLFDHGCLKIDLDPEPVVGGDYTYWNPTYGNSQHWRATYRPVRVSPPLNMPEQDAKKWDGKKAANERSWFVQHVCGLTPAQIQIPSLETRKALNRLNASLNSAHIP</sequence>
<keyword evidence="2" id="KW-1185">Reference proteome</keyword>
<accession>A0A1H6EU58</accession>
<dbReference type="OrthoDB" id="3542994at2"/>
<dbReference type="EMBL" id="FNVT01000016">
    <property type="protein sequence ID" value="SEH00359.1"/>
    <property type="molecule type" value="Genomic_DNA"/>
</dbReference>
<protein>
    <submittedName>
        <fullName evidence="1">Uncharacterized protein</fullName>
    </submittedName>
</protein>
<name>A0A1H6EU58_9ACTN</name>
<evidence type="ECO:0000313" key="2">
    <source>
        <dbReference type="Proteomes" id="UP000236732"/>
    </source>
</evidence>